<reference evidence="3" key="3">
    <citation type="submission" date="2020-06" db="EMBL/GenBank/DDBJ databases">
        <title>Helianthus annuus Genome sequencing and assembly Release 2.</title>
        <authorList>
            <person name="Gouzy J."/>
            <person name="Langlade N."/>
            <person name="Munos S."/>
        </authorList>
    </citation>
    <scope>NUCLEOTIDE SEQUENCE</scope>
    <source>
        <tissue evidence="3">Leaves</tissue>
    </source>
</reference>
<evidence type="ECO:0000313" key="5">
    <source>
        <dbReference type="Proteomes" id="UP000215914"/>
    </source>
</evidence>
<dbReference type="Pfam" id="PF00656">
    <property type="entry name" value="Peptidase_C14"/>
    <property type="match status" value="1"/>
</dbReference>
<dbReference type="InterPro" id="IPR011600">
    <property type="entry name" value="Pept_C14_caspase"/>
</dbReference>
<dbReference type="AlphaFoldDB" id="A0A251TUQ7"/>
<proteinExistence type="inferred from homology"/>
<accession>A0A251TUQ7</accession>
<dbReference type="EMBL" id="MNCJ02000324">
    <property type="protein sequence ID" value="KAF5789064.1"/>
    <property type="molecule type" value="Genomic_DNA"/>
</dbReference>
<dbReference type="GO" id="GO:0006508">
    <property type="term" value="P:proteolysis"/>
    <property type="evidence" value="ECO:0007669"/>
    <property type="project" value="InterPro"/>
</dbReference>
<dbReference type="Proteomes" id="UP000215914">
    <property type="component" value="Chromosome 9"/>
</dbReference>
<feature type="domain" description="Peptidase C14 caspase" evidence="2">
    <location>
        <begin position="18"/>
        <end position="58"/>
    </location>
</feature>
<dbReference type="InParanoid" id="A0A251TUQ7"/>
<dbReference type="PANTHER" id="PTHR48104">
    <property type="entry name" value="METACASPASE-4"/>
    <property type="match status" value="1"/>
</dbReference>
<dbReference type="Gramene" id="mRNA:HanXRQr2_Chr09g0366471">
    <property type="protein sequence ID" value="mRNA:HanXRQr2_Chr09g0366471"/>
    <property type="gene ID" value="HanXRQr2_Chr09g0366471"/>
</dbReference>
<dbReference type="Gene3D" id="3.40.50.12660">
    <property type="match status" value="1"/>
</dbReference>
<protein>
    <submittedName>
        <fullName evidence="4">Putative, Caspase-like domain protein</fullName>
    </submittedName>
</protein>
<evidence type="ECO:0000313" key="3">
    <source>
        <dbReference type="EMBL" id="KAF5789064.1"/>
    </source>
</evidence>
<dbReference type="GO" id="GO:0004197">
    <property type="term" value="F:cysteine-type endopeptidase activity"/>
    <property type="evidence" value="ECO:0007669"/>
    <property type="project" value="InterPro"/>
</dbReference>
<comment type="similarity">
    <text evidence="1">Belongs to the peptidase C14B family.</text>
</comment>
<dbReference type="PANTHER" id="PTHR48104:SF47">
    <property type="entry name" value="METACASPASE 4-RELATED"/>
    <property type="match status" value="1"/>
</dbReference>
<dbReference type="EMBL" id="CM007898">
    <property type="protein sequence ID" value="OTG13701.1"/>
    <property type="molecule type" value="Genomic_DNA"/>
</dbReference>
<evidence type="ECO:0000313" key="4">
    <source>
        <dbReference type="EMBL" id="OTG13701.1"/>
    </source>
</evidence>
<organism evidence="4 5">
    <name type="scientific">Helianthus annuus</name>
    <name type="common">Common sunflower</name>
    <dbReference type="NCBI Taxonomy" id="4232"/>
    <lineage>
        <taxon>Eukaryota</taxon>
        <taxon>Viridiplantae</taxon>
        <taxon>Streptophyta</taxon>
        <taxon>Embryophyta</taxon>
        <taxon>Tracheophyta</taxon>
        <taxon>Spermatophyta</taxon>
        <taxon>Magnoliopsida</taxon>
        <taxon>eudicotyledons</taxon>
        <taxon>Gunneridae</taxon>
        <taxon>Pentapetalae</taxon>
        <taxon>asterids</taxon>
        <taxon>campanulids</taxon>
        <taxon>Asterales</taxon>
        <taxon>Asteraceae</taxon>
        <taxon>Asteroideae</taxon>
        <taxon>Heliantheae alliance</taxon>
        <taxon>Heliantheae</taxon>
        <taxon>Helianthus</taxon>
    </lineage>
</organism>
<sequence length="77" mass="8743">MWWQVSGGGGRWVDVSEPGDFLFVHYSGHGTRLPAEIGDDDDIEYDECIVSRDFNPINGVGAGKWREVVVTSRRRWC</sequence>
<reference evidence="4" key="2">
    <citation type="submission" date="2017-02" db="EMBL/GenBank/DDBJ databases">
        <title>Sunflower complete genome.</title>
        <authorList>
            <person name="Langlade N."/>
            <person name="Munos S."/>
        </authorList>
    </citation>
    <scope>NUCLEOTIDE SEQUENCE [LARGE SCALE GENOMIC DNA]</scope>
    <source>
        <tissue evidence="4">Leaves</tissue>
    </source>
</reference>
<gene>
    <name evidence="4" type="ORF">HannXRQ_Chr09g0241071</name>
    <name evidence="3" type="ORF">HanXRQr2_Chr09g0366471</name>
</gene>
<evidence type="ECO:0000256" key="1">
    <source>
        <dbReference type="ARBA" id="ARBA00009005"/>
    </source>
</evidence>
<keyword evidence="5" id="KW-1185">Reference proteome</keyword>
<reference evidence="3 5" key="1">
    <citation type="journal article" date="2017" name="Nature">
        <title>The sunflower genome provides insights into oil metabolism, flowering and Asterid evolution.</title>
        <authorList>
            <person name="Badouin H."/>
            <person name="Gouzy J."/>
            <person name="Grassa C.J."/>
            <person name="Murat F."/>
            <person name="Staton S.E."/>
            <person name="Cottret L."/>
            <person name="Lelandais-Briere C."/>
            <person name="Owens G.L."/>
            <person name="Carrere S."/>
            <person name="Mayjonade B."/>
            <person name="Legrand L."/>
            <person name="Gill N."/>
            <person name="Kane N.C."/>
            <person name="Bowers J.E."/>
            <person name="Hubner S."/>
            <person name="Bellec A."/>
            <person name="Berard A."/>
            <person name="Berges H."/>
            <person name="Blanchet N."/>
            <person name="Boniface M.C."/>
            <person name="Brunel D."/>
            <person name="Catrice O."/>
            <person name="Chaidir N."/>
            <person name="Claudel C."/>
            <person name="Donnadieu C."/>
            <person name="Faraut T."/>
            <person name="Fievet G."/>
            <person name="Helmstetter N."/>
            <person name="King M."/>
            <person name="Knapp S.J."/>
            <person name="Lai Z."/>
            <person name="Le Paslier M.C."/>
            <person name="Lippi Y."/>
            <person name="Lorenzon L."/>
            <person name="Mandel J.R."/>
            <person name="Marage G."/>
            <person name="Marchand G."/>
            <person name="Marquand E."/>
            <person name="Bret-Mestries E."/>
            <person name="Morien E."/>
            <person name="Nambeesan S."/>
            <person name="Nguyen T."/>
            <person name="Pegot-Espagnet P."/>
            <person name="Pouilly N."/>
            <person name="Raftis F."/>
            <person name="Sallet E."/>
            <person name="Schiex T."/>
            <person name="Thomas J."/>
            <person name="Vandecasteele C."/>
            <person name="Vares D."/>
            <person name="Vear F."/>
            <person name="Vautrin S."/>
            <person name="Crespi M."/>
            <person name="Mangin B."/>
            <person name="Burke J.M."/>
            <person name="Salse J."/>
            <person name="Munos S."/>
            <person name="Vincourt P."/>
            <person name="Rieseberg L.H."/>
            <person name="Langlade N.B."/>
        </authorList>
    </citation>
    <scope>NUCLEOTIDE SEQUENCE [LARGE SCALE GENOMIC DNA]</scope>
    <source>
        <strain evidence="5">cv. SF193</strain>
        <tissue evidence="3">Leaves</tissue>
    </source>
</reference>
<dbReference type="InterPro" id="IPR050452">
    <property type="entry name" value="Metacaspase"/>
</dbReference>
<evidence type="ECO:0000259" key="2">
    <source>
        <dbReference type="Pfam" id="PF00656"/>
    </source>
</evidence>
<name>A0A251TUQ7_HELAN</name>